<accession>A0A8J2X5V7</accession>
<evidence type="ECO:0000256" key="1">
    <source>
        <dbReference type="ARBA" id="ARBA00007818"/>
    </source>
</evidence>
<dbReference type="PANTHER" id="PTHR12857:SF0">
    <property type="entry name" value="CXXC MOTIF CONTAINING ZINC BINDING PROTEIN"/>
    <property type="match status" value="1"/>
</dbReference>
<gene>
    <name evidence="4" type="ORF">BN860_00892g</name>
</gene>
<evidence type="ECO:0000313" key="5">
    <source>
        <dbReference type="Proteomes" id="UP000019375"/>
    </source>
</evidence>
<name>A0A8J2X5V7_ZYGB2</name>
<dbReference type="EMBL" id="HG316455">
    <property type="protein sequence ID" value="CDF88039.1"/>
    <property type="molecule type" value="Genomic_DNA"/>
</dbReference>
<keyword evidence="3" id="KW-0862">Zinc</keyword>
<dbReference type="PANTHER" id="PTHR12857">
    <property type="entry name" value="CXXC MOTIF CONTAINING ZINC BINDING PROTEIN"/>
    <property type="match status" value="1"/>
</dbReference>
<dbReference type="Proteomes" id="UP000019375">
    <property type="component" value="Unassembled WGS sequence"/>
</dbReference>
<dbReference type="OrthoDB" id="10248838at2759"/>
<protein>
    <submittedName>
        <fullName evidence="4">BN860_00892g1_1</fullName>
    </submittedName>
</protein>
<keyword evidence="2" id="KW-0479">Metal-binding</keyword>
<evidence type="ECO:0000256" key="3">
    <source>
        <dbReference type="ARBA" id="ARBA00022833"/>
    </source>
</evidence>
<dbReference type="Pfam" id="PF05907">
    <property type="entry name" value="CXXC_Zn-b_euk"/>
    <property type="match status" value="1"/>
</dbReference>
<evidence type="ECO:0000256" key="2">
    <source>
        <dbReference type="ARBA" id="ARBA00022723"/>
    </source>
</evidence>
<dbReference type="AlphaFoldDB" id="A0A8J2X5V7"/>
<dbReference type="SUPFAM" id="SSF141678">
    <property type="entry name" value="MAL13P1.257-like"/>
    <property type="match status" value="1"/>
</dbReference>
<sequence>MLYLVINATLSENIKRIFPRDVEESAAEYTFDLLCTSCREKHESPVVINRFEKHQIPGSKGEASFLMKCRFCGKEISVGLAEFEDSLYNGDERKEVLDKRKIQRKKHDLKNLVGKCVLLAMDCRGCEITGFYSDNLTFVAELISGKNIEFQFEEDEWYDYDDDAGEEVSVTEFSYEIIKGK</sequence>
<comment type="similarity">
    <text evidence="1">Belongs to the UPF0587 family.</text>
</comment>
<dbReference type="GO" id="GO:0008270">
    <property type="term" value="F:zinc ion binding"/>
    <property type="evidence" value="ECO:0007669"/>
    <property type="project" value="TreeGrafter"/>
</dbReference>
<evidence type="ECO:0000313" key="4">
    <source>
        <dbReference type="EMBL" id="CDF88039.1"/>
    </source>
</evidence>
<reference evidence="5" key="1">
    <citation type="journal article" date="2013" name="Genome Announc.">
        <title>Genome sequence of the food spoilage yeast Zygosaccharomyces bailii CLIB 213(T).</title>
        <authorList>
            <person name="Galeote V."/>
            <person name="Bigey F."/>
            <person name="Devillers H."/>
            <person name="Neuveglise C."/>
            <person name="Dequin S."/>
        </authorList>
    </citation>
    <scope>NUCLEOTIDE SEQUENCE [LARGE SCALE GENOMIC DNA]</scope>
    <source>
        <strain evidence="5">CLIB 213 / ATCC 58445 / CBS 680 / CCRC 21525 / NBRC 1098 / NCYC 1416 / NRRL Y-2227</strain>
    </source>
</reference>
<organism evidence="4 5">
    <name type="scientific">Zygosaccharomyces bailii (strain CLIB 213 / ATCC 58445 / CBS 680 / BCRC 21525 / NBRC 1098 / NCYC 1416 / NRRL Y-2227)</name>
    <dbReference type="NCBI Taxonomy" id="1333698"/>
    <lineage>
        <taxon>Eukaryota</taxon>
        <taxon>Fungi</taxon>
        <taxon>Dikarya</taxon>
        <taxon>Ascomycota</taxon>
        <taxon>Saccharomycotina</taxon>
        <taxon>Saccharomycetes</taxon>
        <taxon>Saccharomycetales</taxon>
        <taxon>Saccharomycetaceae</taxon>
        <taxon>Zygosaccharomyces</taxon>
    </lineage>
</organism>
<dbReference type="InterPro" id="IPR008584">
    <property type="entry name" value="CXXC_Zn-binding_euk"/>
</dbReference>
<proteinExistence type="inferred from homology"/>
<keyword evidence="5" id="KW-1185">Reference proteome</keyword>